<keyword evidence="3" id="KW-0479">Metal-binding</keyword>
<proteinExistence type="predicted"/>
<dbReference type="OrthoDB" id="438179at2759"/>
<dbReference type="Proteomes" id="UP000076798">
    <property type="component" value="Unassembled WGS sequence"/>
</dbReference>
<dbReference type="SUPFAM" id="SSF47323">
    <property type="entry name" value="Anticodon-binding domain of a subclass of class I aminoacyl-tRNA synthetases"/>
    <property type="match status" value="1"/>
</dbReference>
<evidence type="ECO:0000256" key="3">
    <source>
        <dbReference type="ARBA" id="ARBA00022723"/>
    </source>
</evidence>
<dbReference type="Gene3D" id="1.20.120.1910">
    <property type="entry name" value="Cysteine-tRNA ligase, C-terminal anti-codon recognition domain"/>
    <property type="match status" value="1"/>
</dbReference>
<dbReference type="InterPro" id="IPR009080">
    <property type="entry name" value="tRNAsynth_Ia_anticodon-bd"/>
</dbReference>
<evidence type="ECO:0000256" key="6">
    <source>
        <dbReference type="ARBA" id="ARBA00022840"/>
    </source>
</evidence>
<evidence type="ECO:0000256" key="4">
    <source>
        <dbReference type="ARBA" id="ARBA00022741"/>
    </source>
</evidence>
<feature type="compositionally biased region" description="Low complexity" evidence="7">
    <location>
        <begin position="389"/>
        <end position="409"/>
    </location>
</feature>
<dbReference type="GO" id="GO:0005524">
    <property type="term" value="F:ATP binding"/>
    <property type="evidence" value="ECO:0007669"/>
    <property type="project" value="UniProtKB-KW"/>
</dbReference>
<dbReference type="STRING" id="1314776.A0A166BUF3"/>
<dbReference type="SUPFAM" id="SSF52374">
    <property type="entry name" value="Nucleotidylyl transferase"/>
    <property type="match status" value="1"/>
</dbReference>
<feature type="region of interest" description="Disordered" evidence="7">
    <location>
        <begin position="672"/>
        <end position="699"/>
    </location>
</feature>
<name>A0A166BUF3_9AGAM</name>
<evidence type="ECO:0000256" key="5">
    <source>
        <dbReference type="ARBA" id="ARBA00022833"/>
    </source>
</evidence>
<dbReference type="CDD" id="cd00672">
    <property type="entry name" value="CysRS_core"/>
    <property type="match status" value="1"/>
</dbReference>
<dbReference type="PANTHER" id="PTHR10890">
    <property type="entry name" value="CYSTEINYL-TRNA SYNTHETASE"/>
    <property type="match status" value="1"/>
</dbReference>
<dbReference type="Gene3D" id="3.40.50.620">
    <property type="entry name" value="HUPs"/>
    <property type="match status" value="2"/>
</dbReference>
<accession>A0A166BUF3</accession>
<dbReference type="InterPro" id="IPR024909">
    <property type="entry name" value="Cys-tRNA/MSH_ligase"/>
</dbReference>
<organism evidence="9 10">
    <name type="scientific">Sistotremastrum suecicum HHB10207 ss-3</name>
    <dbReference type="NCBI Taxonomy" id="1314776"/>
    <lineage>
        <taxon>Eukaryota</taxon>
        <taxon>Fungi</taxon>
        <taxon>Dikarya</taxon>
        <taxon>Basidiomycota</taxon>
        <taxon>Agaricomycotina</taxon>
        <taxon>Agaricomycetes</taxon>
        <taxon>Sistotremastrales</taxon>
        <taxon>Sistotremastraceae</taxon>
        <taxon>Sistotremastrum</taxon>
    </lineage>
</organism>
<dbReference type="GO" id="GO:0006423">
    <property type="term" value="P:cysteinyl-tRNA aminoacylation"/>
    <property type="evidence" value="ECO:0007669"/>
    <property type="project" value="TreeGrafter"/>
</dbReference>
<feature type="domain" description="tRNA synthetases class I catalytic" evidence="8">
    <location>
        <begin position="46"/>
        <end position="253"/>
    </location>
</feature>
<dbReference type="InterPro" id="IPR014729">
    <property type="entry name" value="Rossmann-like_a/b/a_fold"/>
</dbReference>
<dbReference type="GO" id="GO:0046872">
    <property type="term" value="F:metal ion binding"/>
    <property type="evidence" value="ECO:0007669"/>
    <property type="project" value="UniProtKB-KW"/>
</dbReference>
<feature type="compositionally biased region" description="Polar residues" evidence="7">
    <location>
        <begin position="1"/>
        <end position="22"/>
    </location>
</feature>
<reference evidence="9 10" key="1">
    <citation type="journal article" date="2016" name="Mol. Biol. Evol.">
        <title>Comparative Genomics of Early-Diverging Mushroom-Forming Fungi Provides Insights into the Origins of Lignocellulose Decay Capabilities.</title>
        <authorList>
            <person name="Nagy L.G."/>
            <person name="Riley R."/>
            <person name="Tritt A."/>
            <person name="Adam C."/>
            <person name="Daum C."/>
            <person name="Floudas D."/>
            <person name="Sun H."/>
            <person name="Yadav J.S."/>
            <person name="Pangilinan J."/>
            <person name="Larsson K.H."/>
            <person name="Matsuura K."/>
            <person name="Barry K."/>
            <person name="Labutti K."/>
            <person name="Kuo R."/>
            <person name="Ohm R.A."/>
            <person name="Bhattacharya S.S."/>
            <person name="Shirouzu T."/>
            <person name="Yoshinaga Y."/>
            <person name="Martin F.M."/>
            <person name="Grigoriev I.V."/>
            <person name="Hibbett D.S."/>
        </authorList>
    </citation>
    <scope>NUCLEOTIDE SEQUENCE [LARGE SCALE GENOMIC DNA]</scope>
    <source>
        <strain evidence="9 10">HHB10207 ss-3</strain>
    </source>
</reference>
<feature type="region of interest" description="Disordered" evidence="7">
    <location>
        <begin position="376"/>
        <end position="409"/>
    </location>
</feature>
<evidence type="ECO:0000256" key="7">
    <source>
        <dbReference type="SAM" id="MobiDB-lite"/>
    </source>
</evidence>
<dbReference type="AlphaFoldDB" id="A0A166BUF3"/>
<evidence type="ECO:0000256" key="1">
    <source>
        <dbReference type="ARBA" id="ARBA00001947"/>
    </source>
</evidence>
<feature type="domain" description="tRNA synthetases class I catalytic" evidence="8">
    <location>
        <begin position="256"/>
        <end position="379"/>
    </location>
</feature>
<keyword evidence="2" id="KW-0436">Ligase</keyword>
<gene>
    <name evidence="9" type="ORF">SISSUDRAFT_1023727</name>
</gene>
<evidence type="ECO:0000313" key="10">
    <source>
        <dbReference type="Proteomes" id="UP000076798"/>
    </source>
</evidence>
<dbReference type="GO" id="GO:0005737">
    <property type="term" value="C:cytoplasm"/>
    <property type="evidence" value="ECO:0007669"/>
    <property type="project" value="TreeGrafter"/>
</dbReference>
<evidence type="ECO:0000259" key="8">
    <source>
        <dbReference type="Pfam" id="PF01406"/>
    </source>
</evidence>
<evidence type="ECO:0000313" key="9">
    <source>
        <dbReference type="EMBL" id="KZT36758.1"/>
    </source>
</evidence>
<evidence type="ECO:0000256" key="2">
    <source>
        <dbReference type="ARBA" id="ARBA00022598"/>
    </source>
</evidence>
<dbReference type="GO" id="GO:0004817">
    <property type="term" value="F:cysteine-tRNA ligase activity"/>
    <property type="evidence" value="ECO:0007669"/>
    <property type="project" value="TreeGrafter"/>
</dbReference>
<keyword evidence="4" id="KW-0547">Nucleotide-binding</keyword>
<dbReference type="PANTHER" id="PTHR10890:SF3">
    <property type="entry name" value="CYSTEINE--TRNA LIGASE, CYTOPLASMIC"/>
    <property type="match status" value="1"/>
</dbReference>
<keyword evidence="6" id="KW-0067">ATP-binding</keyword>
<keyword evidence="10" id="KW-1185">Reference proteome</keyword>
<keyword evidence="5" id="KW-0862">Zinc</keyword>
<comment type="cofactor">
    <cofactor evidence="1">
        <name>Zn(2+)</name>
        <dbReference type="ChEBI" id="CHEBI:29105"/>
    </cofactor>
</comment>
<dbReference type="InterPro" id="IPR032678">
    <property type="entry name" value="tRNA-synt_1_cat_dom"/>
</dbReference>
<feature type="region of interest" description="Disordered" evidence="7">
    <location>
        <begin position="1"/>
        <end position="28"/>
    </location>
</feature>
<dbReference type="Pfam" id="PF01406">
    <property type="entry name" value="tRNA-synt_1e"/>
    <property type="match status" value="2"/>
</dbReference>
<protein>
    <recommendedName>
        <fullName evidence="8">tRNA synthetases class I catalytic domain-containing protein</fullName>
    </recommendedName>
</protein>
<dbReference type="PRINTS" id="PR00983">
    <property type="entry name" value="TRNASYNTHCYS"/>
</dbReference>
<dbReference type="EMBL" id="KV428099">
    <property type="protein sequence ID" value="KZT36758.1"/>
    <property type="molecule type" value="Genomic_DNA"/>
</dbReference>
<sequence>MSTSNNQPTWRSPSLPPNGTTSPLPPLTIYNSLTRSKTPFIPLDPHGKKVTWYCCGPTVYDSAHLGHARNYVTTDVLRRIMRDYFGFDVHFVMNVTDIDDKIIKRAREQWSFDNFKKEHPKIDKDALSTTLKAYAWFGSKTHTFPPSLTPSSFESWAQTHSGLFTSTNPEGFYKAVQPVLSEYLGDSLKSTITSSHHAIFTSFASTWEHSFFSSMSQLNCLPPTTLTRVSEFIPENIKFVEKIVENGFAYPTSQFSKHNPRDFVLWKKSRPGEPSYPSPWGPGRPGWHIECSAMCSEVLGSRVDIHSGGVDLAFPHHDNELAQSEAYWFDKGRDAERSEAQGAQDHQWVNYFIHMGHLSISGSKMSKSLKNFITIDDALAPPPPPPPTSTSTTPSNSVNTSPSATASAPEWTPRKLRIVFMSGGWKNGIEVTPAMRKGVESWESSVSNFFSTIKALSLEQDELESSGRRVEHLFREGERGVFEELSKAQANMHAALCDSFNTPLALEIISDLIVKTNIYMKENQKTPTNPSAYFSLAAVKEVGRWITKMLSIFGLSNNSSDQIGWGDERPLGNGAGQEGGGEGKEEIAMPYIRILSKFRTEIKALAISSKSTSPELSSQLLALSDSVRDDDLINLGVSLEDRNISIGEMPLVKFVPASELLAARDEKRRIQAEKERAKEKAREERERAEKEKEEKARVRPEEMFRNEMYSAWDEEGIPVKDAKGGEVSKGLRGKLKKLWEKQRKVYEAWQRENGQ</sequence>